<dbReference type="InterPro" id="IPR002043">
    <property type="entry name" value="UDG_fam1"/>
</dbReference>
<dbReference type="NCBIfam" id="TIGR00628">
    <property type="entry name" value="ung"/>
    <property type="match status" value="1"/>
</dbReference>
<dbReference type="EMBL" id="GL883008">
    <property type="protein sequence ID" value="EGG22731.1"/>
    <property type="molecule type" value="Genomic_DNA"/>
</dbReference>
<dbReference type="InterPro" id="IPR018085">
    <property type="entry name" value="Ura-DNA_Glyclase_AS"/>
</dbReference>
<dbReference type="GO" id="GO:0005634">
    <property type="term" value="C:nucleus"/>
    <property type="evidence" value="ECO:0007669"/>
    <property type="project" value="UniProtKB-SubCell"/>
</dbReference>
<dbReference type="Proteomes" id="UP000007797">
    <property type="component" value="Unassembled WGS sequence"/>
</dbReference>
<protein>
    <recommendedName>
        <fullName evidence="3 7">Uracil-DNA glycosylase</fullName>
        <shortName evidence="7">UDG</shortName>
        <ecNumber evidence="3 7">3.2.2.27</ecNumber>
    </recommendedName>
</protein>
<dbReference type="GeneID" id="14875580"/>
<evidence type="ECO:0000256" key="2">
    <source>
        <dbReference type="ARBA" id="ARBA00008184"/>
    </source>
</evidence>
<dbReference type="NCBIfam" id="NF003589">
    <property type="entry name" value="PRK05254.1-2"/>
    <property type="match status" value="1"/>
</dbReference>
<gene>
    <name evidence="11" type="primary">uglA</name>
    <name evidence="11" type="ORF">DFA_04861</name>
</gene>
<dbReference type="PANTHER" id="PTHR11264:SF0">
    <property type="entry name" value="URACIL-DNA GLYCOSYLASE"/>
    <property type="match status" value="1"/>
</dbReference>
<dbReference type="GO" id="GO:0004844">
    <property type="term" value="F:uracil DNA N-glycosylase activity"/>
    <property type="evidence" value="ECO:0007669"/>
    <property type="project" value="UniProtKB-UniRule"/>
</dbReference>
<keyword evidence="6 7" id="KW-0234">DNA repair</keyword>
<dbReference type="SMART" id="SM00987">
    <property type="entry name" value="UreE_C"/>
    <property type="match status" value="1"/>
</dbReference>
<dbReference type="SMART" id="SM00986">
    <property type="entry name" value="UDG"/>
    <property type="match status" value="1"/>
</dbReference>
<dbReference type="FunFam" id="3.40.470.10:FF:000001">
    <property type="entry name" value="Uracil-DNA glycosylase"/>
    <property type="match status" value="1"/>
</dbReference>
<comment type="subcellular location">
    <subcellularLocation>
        <location evidence="7">Mitochondrion</location>
    </subcellularLocation>
    <subcellularLocation>
        <location evidence="7">Nucleus</location>
    </subcellularLocation>
</comment>
<dbReference type="STRING" id="1054147.F4PM28"/>
<evidence type="ECO:0000256" key="3">
    <source>
        <dbReference type="ARBA" id="ARBA00012030"/>
    </source>
</evidence>
<keyword evidence="5 7" id="KW-0378">Hydrolase</keyword>
<evidence type="ECO:0000256" key="5">
    <source>
        <dbReference type="ARBA" id="ARBA00022801"/>
    </source>
</evidence>
<feature type="active site" description="Proton acceptor" evidence="7 8">
    <location>
        <position position="76"/>
    </location>
</feature>
<evidence type="ECO:0000256" key="6">
    <source>
        <dbReference type="ARBA" id="ARBA00023204"/>
    </source>
</evidence>
<sequence length="237" mass="26631">MESSSYLTLSNHMNDQSWRDALQDEFEKPHFKQLQQTLNKMVTDDGETVFPSIGNTFTAFNLTPLDRVRVVIIGQDPYFNENQAHGLSFSVLHPTPPPPSLKNIYKELISDLGQDKFQIPNHGNLEVWAQQGVLMLNAVLTVTSGKANSHAKVVGWEKFTDRVLEILNARVGQPIVFVLWGQYAIKKAKGIDKNKHHVIESGHPSPLSVKHFLGSKPFSKTNQFLQADGSTEINWSL</sequence>
<dbReference type="PROSITE" id="PS00130">
    <property type="entry name" value="U_DNA_GLYCOSYLASE"/>
    <property type="match status" value="1"/>
</dbReference>
<dbReference type="AlphaFoldDB" id="F4PM28"/>
<dbReference type="SUPFAM" id="SSF52141">
    <property type="entry name" value="Uracil-DNA glycosylase-like"/>
    <property type="match status" value="1"/>
</dbReference>
<evidence type="ECO:0000256" key="1">
    <source>
        <dbReference type="ARBA" id="ARBA00001400"/>
    </source>
</evidence>
<dbReference type="CDD" id="cd10027">
    <property type="entry name" value="UDG-F1-like"/>
    <property type="match status" value="1"/>
</dbReference>
<evidence type="ECO:0000259" key="10">
    <source>
        <dbReference type="SMART" id="SM00986"/>
    </source>
</evidence>
<keyword evidence="4 7" id="KW-0227">DNA damage</keyword>
<comment type="similarity">
    <text evidence="2 7 9">Belongs to the uracil-DNA glycosylase (UDG) superfamily. UNG family.</text>
</comment>
<keyword evidence="7" id="KW-0539">Nucleus</keyword>
<dbReference type="InterPro" id="IPR005122">
    <property type="entry name" value="Uracil-DNA_glycosylase-like"/>
</dbReference>
<accession>F4PM28</accession>
<keyword evidence="7" id="KW-0496">Mitochondrion</keyword>
<dbReference type="Pfam" id="PF03167">
    <property type="entry name" value="UDG"/>
    <property type="match status" value="1"/>
</dbReference>
<feature type="domain" description="Uracil-DNA glycosylase-like" evidence="10">
    <location>
        <begin position="61"/>
        <end position="225"/>
    </location>
</feature>
<evidence type="ECO:0000313" key="12">
    <source>
        <dbReference type="Proteomes" id="UP000007797"/>
    </source>
</evidence>
<dbReference type="RefSeq" id="XP_004360582.1">
    <property type="nucleotide sequence ID" value="XM_004360525.1"/>
</dbReference>
<evidence type="ECO:0000256" key="9">
    <source>
        <dbReference type="RuleBase" id="RU003780"/>
    </source>
</evidence>
<name>F4PM28_CACFS</name>
<evidence type="ECO:0000313" key="11">
    <source>
        <dbReference type="EMBL" id="EGG22731.1"/>
    </source>
</evidence>
<organism evidence="11 12">
    <name type="scientific">Cavenderia fasciculata</name>
    <name type="common">Slime mold</name>
    <name type="synonym">Dictyostelium fasciculatum</name>
    <dbReference type="NCBI Taxonomy" id="261658"/>
    <lineage>
        <taxon>Eukaryota</taxon>
        <taxon>Amoebozoa</taxon>
        <taxon>Evosea</taxon>
        <taxon>Eumycetozoa</taxon>
        <taxon>Dictyostelia</taxon>
        <taxon>Acytosteliales</taxon>
        <taxon>Cavenderiaceae</taxon>
        <taxon>Cavenderia</taxon>
    </lineage>
</organism>
<evidence type="ECO:0000256" key="7">
    <source>
        <dbReference type="HAMAP-Rule" id="MF_03166"/>
    </source>
</evidence>
<dbReference type="EC" id="3.2.2.27" evidence="3 7"/>
<dbReference type="Gene3D" id="3.40.470.10">
    <property type="entry name" value="Uracil-DNA glycosylase-like domain"/>
    <property type="match status" value="1"/>
</dbReference>
<keyword evidence="12" id="KW-1185">Reference proteome</keyword>
<dbReference type="InterPro" id="IPR036895">
    <property type="entry name" value="Uracil-DNA_glycosylase-like_sf"/>
</dbReference>
<dbReference type="OrthoDB" id="10031947at2759"/>
<comment type="function">
    <text evidence="7 9">Excises uracil residues from the DNA which can arise as a result of misincorporation of dUMP residues by DNA polymerase or due to deamination of cytosine.</text>
</comment>
<dbReference type="PANTHER" id="PTHR11264">
    <property type="entry name" value="URACIL-DNA GLYCOSYLASE"/>
    <property type="match status" value="1"/>
</dbReference>
<dbReference type="NCBIfam" id="NF003592">
    <property type="entry name" value="PRK05254.1-5"/>
    <property type="match status" value="1"/>
</dbReference>
<comment type="catalytic activity">
    <reaction evidence="1 7 9">
        <text>Hydrolyzes single-stranded DNA or mismatched double-stranded DNA and polynucleotides, releasing free uracil.</text>
        <dbReference type="EC" id="3.2.2.27"/>
    </reaction>
</comment>
<dbReference type="GO" id="GO:0097510">
    <property type="term" value="P:base-excision repair, AP site formation via deaminated base removal"/>
    <property type="evidence" value="ECO:0007669"/>
    <property type="project" value="TreeGrafter"/>
</dbReference>
<evidence type="ECO:0000256" key="8">
    <source>
        <dbReference type="PROSITE-ProRule" id="PRU10072"/>
    </source>
</evidence>
<reference evidence="12" key="1">
    <citation type="journal article" date="2011" name="Genome Res.">
        <title>Phylogeny-wide analysis of social amoeba genomes highlights ancient origins for complex intercellular communication.</title>
        <authorList>
            <person name="Heidel A.J."/>
            <person name="Lawal H.M."/>
            <person name="Felder M."/>
            <person name="Schilde C."/>
            <person name="Helps N.R."/>
            <person name="Tunggal B."/>
            <person name="Rivero F."/>
            <person name="John U."/>
            <person name="Schleicher M."/>
            <person name="Eichinger L."/>
            <person name="Platzer M."/>
            <person name="Noegel A.A."/>
            <person name="Schaap P."/>
            <person name="Gloeckner G."/>
        </authorList>
    </citation>
    <scope>NUCLEOTIDE SEQUENCE [LARGE SCALE GENOMIC DNA]</scope>
    <source>
        <strain evidence="12">SH3</strain>
    </source>
</reference>
<dbReference type="OMA" id="PDNGYLM"/>
<proteinExistence type="inferred from homology"/>
<dbReference type="NCBIfam" id="NF003588">
    <property type="entry name" value="PRK05254.1-1"/>
    <property type="match status" value="1"/>
</dbReference>
<dbReference type="KEGG" id="dfa:DFA_04861"/>
<dbReference type="GO" id="GO:0005739">
    <property type="term" value="C:mitochondrion"/>
    <property type="evidence" value="ECO:0007669"/>
    <property type="project" value="UniProtKB-SubCell"/>
</dbReference>
<evidence type="ECO:0000256" key="4">
    <source>
        <dbReference type="ARBA" id="ARBA00022763"/>
    </source>
</evidence>
<dbReference type="HAMAP" id="MF_00148">
    <property type="entry name" value="UDG"/>
    <property type="match status" value="1"/>
</dbReference>